<dbReference type="eggNOG" id="ENOG502QQTI">
    <property type="taxonomic scope" value="Eukaryota"/>
</dbReference>
<feature type="region of interest" description="Disordered" evidence="2">
    <location>
        <begin position="709"/>
        <end position="769"/>
    </location>
</feature>
<dbReference type="SMART" id="SM00066">
    <property type="entry name" value="GAL4"/>
    <property type="match status" value="1"/>
</dbReference>
<evidence type="ECO:0000256" key="2">
    <source>
        <dbReference type="SAM" id="MobiDB-lite"/>
    </source>
</evidence>
<dbReference type="Pfam" id="PF00172">
    <property type="entry name" value="Zn_clus"/>
    <property type="match status" value="1"/>
</dbReference>
<evidence type="ECO:0000313" key="5">
    <source>
        <dbReference type="Proteomes" id="UP000013521"/>
    </source>
</evidence>
<dbReference type="HOGENOM" id="CLU_007201_1_0_1"/>
<dbReference type="PROSITE" id="PS00463">
    <property type="entry name" value="ZN2_CY6_FUNGAL_1"/>
    <property type="match status" value="1"/>
</dbReference>
<evidence type="ECO:0000259" key="3">
    <source>
        <dbReference type="PROSITE" id="PS50048"/>
    </source>
</evidence>
<protein>
    <submittedName>
        <fullName evidence="4">Putative fungal zn binuclear cluster domain containing protein</fullName>
    </submittedName>
</protein>
<evidence type="ECO:0000313" key="4">
    <source>
        <dbReference type="EMBL" id="EOD44338.1"/>
    </source>
</evidence>
<feature type="region of interest" description="Disordered" evidence="2">
    <location>
        <begin position="1"/>
        <end position="33"/>
    </location>
</feature>
<dbReference type="InterPro" id="IPR052780">
    <property type="entry name" value="AAA_Catabolism_Regulators"/>
</dbReference>
<dbReference type="InterPro" id="IPR036864">
    <property type="entry name" value="Zn2-C6_fun-type_DNA-bd_sf"/>
</dbReference>
<dbReference type="Proteomes" id="UP000013521">
    <property type="component" value="Unassembled WGS sequence"/>
</dbReference>
<dbReference type="GO" id="GO:0008270">
    <property type="term" value="F:zinc ion binding"/>
    <property type="evidence" value="ECO:0007669"/>
    <property type="project" value="InterPro"/>
</dbReference>
<feature type="domain" description="Zn(2)-C6 fungal-type" evidence="3">
    <location>
        <begin position="34"/>
        <end position="70"/>
    </location>
</feature>
<feature type="compositionally biased region" description="Polar residues" evidence="2">
    <location>
        <begin position="145"/>
        <end position="157"/>
    </location>
</feature>
<dbReference type="GO" id="GO:0000981">
    <property type="term" value="F:DNA-binding transcription factor activity, RNA polymerase II-specific"/>
    <property type="evidence" value="ECO:0007669"/>
    <property type="project" value="InterPro"/>
</dbReference>
<organism evidence="4 5">
    <name type="scientific">Botryosphaeria parva (strain UCR-NP2)</name>
    <name type="common">Grapevine canker fungus</name>
    <name type="synonym">Neofusicoccum parvum</name>
    <dbReference type="NCBI Taxonomy" id="1287680"/>
    <lineage>
        <taxon>Eukaryota</taxon>
        <taxon>Fungi</taxon>
        <taxon>Dikarya</taxon>
        <taxon>Ascomycota</taxon>
        <taxon>Pezizomycotina</taxon>
        <taxon>Dothideomycetes</taxon>
        <taxon>Dothideomycetes incertae sedis</taxon>
        <taxon>Botryosphaeriales</taxon>
        <taxon>Botryosphaeriaceae</taxon>
        <taxon>Neofusicoccum</taxon>
    </lineage>
</organism>
<name>R1E975_BOTPV</name>
<feature type="region of interest" description="Disordered" evidence="2">
    <location>
        <begin position="784"/>
        <end position="814"/>
    </location>
</feature>
<dbReference type="EMBL" id="KB916735">
    <property type="protein sequence ID" value="EOD44338.1"/>
    <property type="molecule type" value="Genomic_DNA"/>
</dbReference>
<proteinExistence type="predicted"/>
<dbReference type="GO" id="GO:0009074">
    <property type="term" value="P:aromatic amino acid family catabolic process"/>
    <property type="evidence" value="ECO:0007669"/>
    <property type="project" value="TreeGrafter"/>
</dbReference>
<feature type="compositionally biased region" description="Polar residues" evidence="2">
    <location>
        <begin position="114"/>
        <end position="123"/>
    </location>
</feature>
<dbReference type="Gene3D" id="4.10.240.10">
    <property type="entry name" value="Zn(2)-C6 fungal-type DNA-binding domain"/>
    <property type="match status" value="1"/>
</dbReference>
<dbReference type="PROSITE" id="PS50048">
    <property type="entry name" value="ZN2_CY6_FUNGAL_2"/>
    <property type="match status" value="1"/>
</dbReference>
<sequence>MSNSTPSHSAQADSASPPAKGLSAGGSHTRTYQACIPCRRRKVRCDLGPVDNPHDPPCVRCRRESKECFFSATRRKRKPQDGGEGLDDDGPSDFEIHNGRKRLREDSETPRRSGFSQHATTPSIERPLTPGGSVGRLQPLRRPNAGQQSSHDDQQQVNNETTAILQSKEVFSGHDALNLLFEAAGRTGDMDHHRSNSTSMHQRTLSTASLAGTTPNSQPNLTSPGVNGAHPFPSPSTRTATELAIDPAIAPGQVEGEVNSQGGFEQAVKAWSRFRFVRAGWFTAREGIAYLDYFYRYLSPLTPIVVPNFEKYESHQILLTEEPMLVVTLLTVSSRYMALSGPGSSSRPYAIHEKLWNYLQGMIDRMIWGQEQFGGGFCGAGAEQGCDVNPLSRKGLRTLGTVESLMLLTEWHPRALHFPPGDDDDELMAPDEATMASMVNGCLSEAVDDQYRGSGGQRIDSWLEPCWRSDRMCWMLLGNALALAYEIGVFDDKSETEFHDENKHLPPAKEYKKLLAEFQPLLREFRSHLDRYKNIIPKLMHEILAIEYEYSRVYINSLALQAVVERCVTNTHAAAAANEANGLGSIPAGTIPPHMLVRWYGDDRHFIREVVDGCRNVLIIVTKGLEPGGYLKHAPVRTFFRIISVTIILLKTFALGATEDDVALSLGLMEEAVSALRNCIVDDVHVGNRFADMLITLITRIKSRFHNNFGNPMMPPPHPGQGYNNSANGNNPQWSNYNSSGLSGPTSPAASNGRATPNPSHPLWGISTETYDPGSNNISIMPPPTFGSPYNSHSQVPNNNGGSANSNSNQFGGFGSDGNDYGGFGANGGADWLALPLDPLLNSYGVDVNSNAYGPDVGGYDLLDVLLNGTEGLG</sequence>
<feature type="region of interest" description="Disordered" evidence="2">
    <location>
        <begin position="69"/>
        <end position="157"/>
    </location>
</feature>
<feature type="compositionally biased region" description="Polar residues" evidence="2">
    <location>
        <begin position="1"/>
        <end position="14"/>
    </location>
</feature>
<keyword evidence="1" id="KW-0539">Nucleus</keyword>
<gene>
    <name evidence="4" type="ORF">UCRNP2_8934</name>
</gene>
<feature type="compositionally biased region" description="Polar residues" evidence="2">
    <location>
        <begin position="788"/>
        <end position="797"/>
    </location>
</feature>
<dbReference type="GO" id="GO:0045944">
    <property type="term" value="P:positive regulation of transcription by RNA polymerase II"/>
    <property type="evidence" value="ECO:0007669"/>
    <property type="project" value="TreeGrafter"/>
</dbReference>
<dbReference type="AlphaFoldDB" id="R1E975"/>
<dbReference type="FunFam" id="4.10.240.10:FF:000012">
    <property type="entry name" value="C6 transcription factor"/>
    <property type="match status" value="1"/>
</dbReference>
<dbReference type="OMA" id="DWHPRNL"/>
<accession>R1E975</accession>
<dbReference type="CDD" id="cd00067">
    <property type="entry name" value="GAL4"/>
    <property type="match status" value="1"/>
</dbReference>
<dbReference type="PANTHER" id="PTHR31644:SF2">
    <property type="entry name" value="TRANSCRIPTIONAL ACTIVATOR ARO80-RELATED"/>
    <property type="match status" value="1"/>
</dbReference>
<feature type="compositionally biased region" description="Polar residues" evidence="2">
    <location>
        <begin position="722"/>
        <end position="758"/>
    </location>
</feature>
<dbReference type="SUPFAM" id="SSF57701">
    <property type="entry name" value="Zn2/Cys6 DNA-binding domain"/>
    <property type="match status" value="1"/>
</dbReference>
<dbReference type="InterPro" id="IPR001138">
    <property type="entry name" value="Zn2Cys6_DnaBD"/>
</dbReference>
<reference evidence="5" key="1">
    <citation type="journal article" date="2013" name="Genome Announc.">
        <title>Draft genome sequence of Neofusicoccum parvum isolate UCR-NP2, a fungal vascular pathogen associated with grapevine cankers.</title>
        <authorList>
            <person name="Blanco-Ulate B."/>
            <person name="Rolshausen P."/>
            <person name="Cantu D."/>
        </authorList>
    </citation>
    <scope>NUCLEOTIDE SEQUENCE [LARGE SCALE GENOMIC DNA]</scope>
    <source>
        <strain evidence="5">UCR-NP2</strain>
    </source>
</reference>
<dbReference type="OrthoDB" id="2262349at2759"/>
<dbReference type="GO" id="GO:0005634">
    <property type="term" value="C:nucleus"/>
    <property type="evidence" value="ECO:0007669"/>
    <property type="project" value="TreeGrafter"/>
</dbReference>
<dbReference type="STRING" id="1287680.R1E975"/>
<feature type="compositionally biased region" description="Low complexity" evidence="2">
    <location>
        <begin position="798"/>
        <end position="811"/>
    </location>
</feature>
<dbReference type="KEGG" id="npa:UCRNP2_8934"/>
<feature type="compositionally biased region" description="Basic and acidic residues" evidence="2">
    <location>
        <begin position="94"/>
        <end position="111"/>
    </location>
</feature>
<dbReference type="PANTHER" id="PTHR31644">
    <property type="entry name" value="TRANSCRIPTIONAL ACTIVATOR ARO80-RELATED"/>
    <property type="match status" value="1"/>
</dbReference>
<evidence type="ECO:0000256" key="1">
    <source>
        <dbReference type="ARBA" id="ARBA00023242"/>
    </source>
</evidence>